<name>A0A845A9P6_9SPHN</name>
<dbReference type="OrthoDB" id="7473802at2"/>
<keyword evidence="2" id="KW-1185">Reference proteome</keyword>
<evidence type="ECO:0000313" key="1">
    <source>
        <dbReference type="EMBL" id="MXO94299.1"/>
    </source>
</evidence>
<proteinExistence type="predicted"/>
<dbReference type="AlphaFoldDB" id="A0A845A9P6"/>
<sequence>MAIDPNRAAFVSAPYRYEEIKDAAIEAKFKNSRQIVVETRLSKDDALAYLAKIVAANDSSVDVYEVKIEGIIELEDIDVNLPQYTITSFVYGITATKIFKLAGFTTDYNSNTTEILLRSM</sequence>
<dbReference type="EMBL" id="WTYH01000001">
    <property type="protein sequence ID" value="MXO94299.1"/>
    <property type="molecule type" value="Genomic_DNA"/>
</dbReference>
<dbReference type="Proteomes" id="UP000460626">
    <property type="component" value="Unassembled WGS sequence"/>
</dbReference>
<evidence type="ECO:0000313" key="2">
    <source>
        <dbReference type="Proteomes" id="UP000460626"/>
    </source>
</evidence>
<reference evidence="1 2" key="1">
    <citation type="submission" date="2019-12" db="EMBL/GenBank/DDBJ databases">
        <title>Genomic-based taxomic classification of the family Erythrobacteraceae.</title>
        <authorList>
            <person name="Xu L."/>
        </authorList>
    </citation>
    <scope>NUCLEOTIDE SEQUENCE [LARGE SCALE GENOMIC DNA]</scope>
    <source>
        <strain evidence="1 2">RC4-10-4</strain>
    </source>
</reference>
<protein>
    <submittedName>
        <fullName evidence="1">Uncharacterized protein</fullName>
    </submittedName>
</protein>
<gene>
    <name evidence="1" type="ORF">GRI62_11900</name>
</gene>
<dbReference type="RefSeq" id="WP_131453534.1">
    <property type="nucleotide sequence ID" value="NZ_BMJK01000002.1"/>
</dbReference>
<comment type="caution">
    <text evidence="1">The sequence shown here is derived from an EMBL/GenBank/DDBJ whole genome shotgun (WGS) entry which is preliminary data.</text>
</comment>
<accession>A0A845A9P6</accession>
<organism evidence="1 2">
    <name type="scientific">Aurantiacibacter arachoides</name>
    <dbReference type="NCBI Taxonomy" id="1850444"/>
    <lineage>
        <taxon>Bacteria</taxon>
        <taxon>Pseudomonadati</taxon>
        <taxon>Pseudomonadota</taxon>
        <taxon>Alphaproteobacteria</taxon>
        <taxon>Sphingomonadales</taxon>
        <taxon>Erythrobacteraceae</taxon>
        <taxon>Aurantiacibacter</taxon>
    </lineage>
</organism>